<comment type="caution">
    <text evidence="4">The sequence shown here is derived from an EMBL/GenBank/DDBJ whole genome shotgun (WGS) entry which is preliminary data.</text>
</comment>
<dbReference type="Pfam" id="PF00621">
    <property type="entry name" value="RhoGEF"/>
    <property type="match status" value="1"/>
</dbReference>
<protein>
    <submittedName>
        <fullName evidence="4">Dbl homology domain-containing protein</fullName>
    </submittedName>
</protein>
<keyword evidence="5" id="KW-1185">Reference proteome</keyword>
<comment type="subcellular location">
    <subcellularLocation>
        <location evidence="1">Cytoplasm</location>
    </subcellularLocation>
</comment>
<dbReference type="InParanoid" id="A0A1Y2GJ39"/>
<dbReference type="RefSeq" id="XP_021879600.1">
    <property type="nucleotide sequence ID" value="XM_022019384.1"/>
</dbReference>
<proteinExistence type="predicted"/>
<dbReference type="OrthoDB" id="1716625at2759"/>
<name>A0A1Y2GJ39_9FUNG</name>
<evidence type="ECO:0000313" key="5">
    <source>
        <dbReference type="Proteomes" id="UP000193648"/>
    </source>
</evidence>
<reference evidence="4 5" key="1">
    <citation type="submission" date="2016-07" db="EMBL/GenBank/DDBJ databases">
        <title>Pervasive Adenine N6-methylation of Active Genes in Fungi.</title>
        <authorList>
            <consortium name="DOE Joint Genome Institute"/>
            <person name="Mondo S.J."/>
            <person name="Dannebaum R.O."/>
            <person name="Kuo R.C."/>
            <person name="Labutti K."/>
            <person name="Haridas S."/>
            <person name="Kuo A."/>
            <person name="Salamov A."/>
            <person name="Ahrendt S.R."/>
            <person name="Lipzen A."/>
            <person name="Sullivan W."/>
            <person name="Andreopoulos W.B."/>
            <person name="Clum A."/>
            <person name="Lindquist E."/>
            <person name="Daum C."/>
            <person name="Ramamoorthy G.K."/>
            <person name="Gryganskyi A."/>
            <person name="Culley D."/>
            <person name="Magnuson J.K."/>
            <person name="James T.Y."/>
            <person name="O'Malley M.A."/>
            <person name="Stajich J.E."/>
            <person name="Spatafora J.W."/>
            <person name="Visel A."/>
            <person name="Grigoriev I.V."/>
        </authorList>
    </citation>
    <scope>NUCLEOTIDE SEQUENCE [LARGE SCALE GENOMIC DNA]</scope>
    <source>
        <strain evidence="4 5">NRRL 3116</strain>
    </source>
</reference>
<feature type="domain" description="DH" evidence="3">
    <location>
        <begin position="1"/>
        <end position="137"/>
    </location>
</feature>
<dbReference type="GO" id="GO:0005737">
    <property type="term" value="C:cytoplasm"/>
    <property type="evidence" value="ECO:0007669"/>
    <property type="project" value="UniProtKB-SubCell"/>
</dbReference>
<sequence>MAESRKKKRFNPDKSDVRLYERLARLLSHIKDLWNGHQSLLRSLQNKQQQETPVVQNIGSVFENFYMFSIYDSYFAQYTTTSRDFQHIITGSSELCIIIRHLLKSPRCKCLTLEGIFLKPIQRLQKYPLFFKVDIDD</sequence>
<dbReference type="PROSITE" id="PS50010">
    <property type="entry name" value="DH_2"/>
    <property type="match status" value="1"/>
</dbReference>
<evidence type="ECO:0000259" key="3">
    <source>
        <dbReference type="PROSITE" id="PS50010"/>
    </source>
</evidence>
<gene>
    <name evidence="4" type="ORF">BCR41DRAFT_110597</name>
</gene>
<evidence type="ECO:0000313" key="4">
    <source>
        <dbReference type="EMBL" id="ORZ11285.1"/>
    </source>
</evidence>
<dbReference type="InterPro" id="IPR035899">
    <property type="entry name" value="DBL_dom_sf"/>
</dbReference>
<dbReference type="InterPro" id="IPR051480">
    <property type="entry name" value="Endocytic_GEF_Adapter"/>
</dbReference>
<dbReference type="PANTHER" id="PTHR46006">
    <property type="entry name" value="RHO GUANINE NUCLEOTIDE EXCHANGE FACTOR AT 64C, ISOFORM A"/>
    <property type="match status" value="1"/>
</dbReference>
<evidence type="ECO:0000256" key="1">
    <source>
        <dbReference type="ARBA" id="ARBA00004496"/>
    </source>
</evidence>
<dbReference type="PANTHER" id="PTHR46006:SF6">
    <property type="entry name" value="INTERSECTIN-2 ISOFORM X1"/>
    <property type="match status" value="1"/>
</dbReference>
<dbReference type="GO" id="GO:0035025">
    <property type="term" value="P:positive regulation of Rho protein signal transduction"/>
    <property type="evidence" value="ECO:0007669"/>
    <property type="project" value="TreeGrafter"/>
</dbReference>
<evidence type="ECO:0000256" key="2">
    <source>
        <dbReference type="ARBA" id="ARBA00022490"/>
    </source>
</evidence>
<dbReference type="InterPro" id="IPR000219">
    <property type="entry name" value="DH_dom"/>
</dbReference>
<dbReference type="SUPFAM" id="SSF48065">
    <property type="entry name" value="DBL homology domain (DH-domain)"/>
    <property type="match status" value="1"/>
</dbReference>
<dbReference type="AlphaFoldDB" id="A0A1Y2GJ39"/>
<organism evidence="4 5">
    <name type="scientific">Lobosporangium transversale</name>
    <dbReference type="NCBI Taxonomy" id="64571"/>
    <lineage>
        <taxon>Eukaryota</taxon>
        <taxon>Fungi</taxon>
        <taxon>Fungi incertae sedis</taxon>
        <taxon>Mucoromycota</taxon>
        <taxon>Mortierellomycotina</taxon>
        <taxon>Mortierellomycetes</taxon>
        <taxon>Mortierellales</taxon>
        <taxon>Mortierellaceae</taxon>
        <taxon>Lobosporangium</taxon>
    </lineage>
</organism>
<accession>A0A1Y2GJ39</accession>
<dbReference type="GO" id="GO:0005085">
    <property type="term" value="F:guanyl-nucleotide exchange factor activity"/>
    <property type="evidence" value="ECO:0007669"/>
    <property type="project" value="InterPro"/>
</dbReference>
<dbReference type="EMBL" id="MCFF01000028">
    <property type="protein sequence ID" value="ORZ11285.1"/>
    <property type="molecule type" value="Genomic_DNA"/>
</dbReference>
<dbReference type="Proteomes" id="UP000193648">
    <property type="component" value="Unassembled WGS sequence"/>
</dbReference>
<keyword evidence="2" id="KW-0963">Cytoplasm</keyword>
<dbReference type="GeneID" id="33561229"/>
<dbReference type="Gene3D" id="1.20.900.10">
    <property type="entry name" value="Dbl homology (DH) domain"/>
    <property type="match status" value="1"/>
</dbReference>